<accession>A0A7S9L2I7</accession>
<organism evidence="3 4">
    <name type="scientific">Pedobacter endophyticus</name>
    <dbReference type="NCBI Taxonomy" id="2789740"/>
    <lineage>
        <taxon>Bacteria</taxon>
        <taxon>Pseudomonadati</taxon>
        <taxon>Bacteroidota</taxon>
        <taxon>Sphingobacteriia</taxon>
        <taxon>Sphingobacteriales</taxon>
        <taxon>Sphingobacteriaceae</taxon>
        <taxon>Pedobacter</taxon>
    </lineage>
</organism>
<dbReference type="AlphaFoldDB" id="A0A7S9L2I7"/>
<proteinExistence type="predicted"/>
<name>A0A7S9L2I7_9SPHI</name>
<protein>
    <submittedName>
        <fullName evidence="3">WecB/TagA/CpsF family glycosyltransferase</fullName>
    </submittedName>
</protein>
<dbReference type="EMBL" id="CP064939">
    <property type="protein sequence ID" value="QPH41296.1"/>
    <property type="molecule type" value="Genomic_DNA"/>
</dbReference>
<keyword evidence="2 3" id="KW-0808">Transferase</keyword>
<evidence type="ECO:0000313" key="4">
    <source>
        <dbReference type="Proteomes" id="UP000594759"/>
    </source>
</evidence>
<dbReference type="InterPro" id="IPR004629">
    <property type="entry name" value="WecG_TagA_CpsF"/>
</dbReference>
<dbReference type="RefSeq" id="WP_196100747.1">
    <property type="nucleotide sequence ID" value="NZ_CP064939.1"/>
</dbReference>
<evidence type="ECO:0000256" key="2">
    <source>
        <dbReference type="ARBA" id="ARBA00022679"/>
    </source>
</evidence>
<dbReference type="GO" id="GO:0016758">
    <property type="term" value="F:hexosyltransferase activity"/>
    <property type="evidence" value="ECO:0007669"/>
    <property type="project" value="TreeGrafter"/>
</dbReference>
<sequence length="245" mass="28235">MGDLFNASARGISYNLYAGTLDELSLESKTVINTINQYSYCVAKEDSEFRNALEGSDVLLPDGEGVVIAERILTGRKINKISGADLHLHILTNLNNKKGRCFYLGSCDETLQKIKDRIGQEFPNIEVGYYAPPFKKVFSDQDNQQMIAAINAFHPDALFIGLTAPKQEKWSQQFKSQIDAKVICAIGAVFDFYSETVKRPSELLIRYKLEWFGRFMSNPRKMWRRYFYYGPVYIYYILRQKLTFH</sequence>
<reference evidence="3 4" key="1">
    <citation type="submission" date="2020-11" db="EMBL/GenBank/DDBJ databases">
        <title>Pedobacter endophytica, an endophytic bacteria isolated form Carex pumila.</title>
        <authorList>
            <person name="Peng Y."/>
            <person name="Jiang L."/>
            <person name="Lee J."/>
        </authorList>
    </citation>
    <scope>NUCLEOTIDE SEQUENCE [LARGE SCALE GENOMIC DNA]</scope>
    <source>
        <strain evidence="3 4">JBR3-12</strain>
    </source>
</reference>
<dbReference type="PANTHER" id="PTHR34136:SF1">
    <property type="entry name" value="UDP-N-ACETYL-D-MANNOSAMINURONIC ACID TRANSFERASE"/>
    <property type="match status" value="1"/>
</dbReference>
<gene>
    <name evidence="3" type="ORF">IZT61_08590</name>
</gene>
<keyword evidence="4" id="KW-1185">Reference proteome</keyword>
<dbReference type="Pfam" id="PF03808">
    <property type="entry name" value="Glyco_tran_WecG"/>
    <property type="match status" value="1"/>
</dbReference>
<dbReference type="CDD" id="cd06533">
    <property type="entry name" value="Glyco_transf_WecG_TagA"/>
    <property type="match status" value="1"/>
</dbReference>
<dbReference type="KEGG" id="pex:IZT61_08590"/>
<evidence type="ECO:0000256" key="1">
    <source>
        <dbReference type="ARBA" id="ARBA00022676"/>
    </source>
</evidence>
<keyword evidence="1" id="KW-0328">Glycosyltransferase</keyword>
<dbReference type="NCBIfam" id="TIGR00696">
    <property type="entry name" value="wecG_tagA_cpsF"/>
    <property type="match status" value="1"/>
</dbReference>
<evidence type="ECO:0000313" key="3">
    <source>
        <dbReference type="EMBL" id="QPH41296.1"/>
    </source>
</evidence>
<dbReference type="Proteomes" id="UP000594759">
    <property type="component" value="Chromosome"/>
</dbReference>
<dbReference type="PANTHER" id="PTHR34136">
    <property type="match status" value="1"/>
</dbReference>